<dbReference type="EMBL" id="FN654517">
    <property type="protein sequence ID" value="CBY34531.1"/>
    <property type="molecule type" value="Genomic_DNA"/>
</dbReference>
<feature type="non-terminal residue" evidence="1">
    <location>
        <position position="81"/>
    </location>
</feature>
<dbReference type="AlphaFoldDB" id="E4YGA7"/>
<reference evidence="1" key="1">
    <citation type="journal article" date="2010" name="Science">
        <title>Plasticity of animal genome architecture unmasked by rapid evolution of a pelagic tunicate.</title>
        <authorList>
            <person name="Denoeud F."/>
            <person name="Henriet S."/>
            <person name="Mungpakdee S."/>
            <person name="Aury J.M."/>
            <person name="Da Silva C."/>
            <person name="Brinkmann H."/>
            <person name="Mikhaleva J."/>
            <person name="Olsen L.C."/>
            <person name="Jubin C."/>
            <person name="Canestro C."/>
            <person name="Bouquet J.M."/>
            <person name="Danks G."/>
            <person name="Poulain J."/>
            <person name="Campsteijn C."/>
            <person name="Adamski M."/>
            <person name="Cross I."/>
            <person name="Yadetie F."/>
            <person name="Muffato M."/>
            <person name="Louis A."/>
            <person name="Butcher S."/>
            <person name="Tsagkogeorga G."/>
            <person name="Konrad A."/>
            <person name="Singh S."/>
            <person name="Jensen M.F."/>
            <person name="Cong E.H."/>
            <person name="Eikeseth-Otteraa H."/>
            <person name="Noel B."/>
            <person name="Anthouard V."/>
            <person name="Porcel B.M."/>
            <person name="Kachouri-Lafond R."/>
            <person name="Nishino A."/>
            <person name="Ugolini M."/>
            <person name="Chourrout P."/>
            <person name="Nishida H."/>
            <person name="Aasland R."/>
            <person name="Huzurbazar S."/>
            <person name="Westhof E."/>
            <person name="Delsuc F."/>
            <person name="Lehrach H."/>
            <person name="Reinhardt R."/>
            <person name="Weissenbach J."/>
            <person name="Roy S.W."/>
            <person name="Artiguenave F."/>
            <person name="Postlethwait J.H."/>
            <person name="Manak J.R."/>
            <person name="Thompson E.M."/>
            <person name="Jaillon O."/>
            <person name="Du Pasquier L."/>
            <person name="Boudinot P."/>
            <person name="Liberles D.A."/>
            <person name="Volff J.N."/>
            <person name="Philippe H."/>
            <person name="Lenhard B."/>
            <person name="Roest Crollius H."/>
            <person name="Wincker P."/>
            <person name="Chourrout D."/>
        </authorList>
    </citation>
    <scope>NUCLEOTIDE SEQUENCE [LARGE SCALE GENOMIC DNA]</scope>
</reference>
<sequence>MSKNLDDTINLIVSLETLRDKLHQRRSIYAPTVRNESEILDSMRKLVRDQEQKVKKMTTTLDIFRSETRKVINQIEELEKH</sequence>
<organism evidence="1">
    <name type="scientific">Oikopleura dioica</name>
    <name type="common">Tunicate</name>
    <dbReference type="NCBI Taxonomy" id="34765"/>
    <lineage>
        <taxon>Eukaryota</taxon>
        <taxon>Metazoa</taxon>
        <taxon>Chordata</taxon>
        <taxon>Tunicata</taxon>
        <taxon>Appendicularia</taxon>
        <taxon>Copelata</taxon>
        <taxon>Oikopleuridae</taxon>
        <taxon>Oikopleura</taxon>
    </lineage>
</organism>
<evidence type="ECO:0000313" key="1">
    <source>
        <dbReference type="EMBL" id="CBY34531.1"/>
    </source>
</evidence>
<proteinExistence type="predicted"/>
<gene>
    <name evidence="1" type="ORF">GSOID_T00024557001</name>
</gene>
<accession>E4YGA7</accession>
<name>E4YGA7_OIKDI</name>
<protein>
    <submittedName>
        <fullName evidence="1">Uncharacterized protein</fullName>
    </submittedName>
</protein>
<dbReference type="Proteomes" id="UP000011014">
    <property type="component" value="Unassembled WGS sequence"/>
</dbReference>